<evidence type="ECO:0000313" key="2">
    <source>
        <dbReference type="Proteomes" id="UP000752696"/>
    </source>
</evidence>
<evidence type="ECO:0000313" key="1">
    <source>
        <dbReference type="EMBL" id="CAD1478232.1"/>
    </source>
</evidence>
<name>A0A6V7HCP6_9HYME</name>
<dbReference type="Proteomes" id="UP000752696">
    <property type="component" value="Unassembled WGS sequence"/>
</dbReference>
<organism evidence="1 2">
    <name type="scientific">Heterotrigona itama</name>
    <dbReference type="NCBI Taxonomy" id="395501"/>
    <lineage>
        <taxon>Eukaryota</taxon>
        <taxon>Metazoa</taxon>
        <taxon>Ecdysozoa</taxon>
        <taxon>Arthropoda</taxon>
        <taxon>Hexapoda</taxon>
        <taxon>Insecta</taxon>
        <taxon>Pterygota</taxon>
        <taxon>Neoptera</taxon>
        <taxon>Endopterygota</taxon>
        <taxon>Hymenoptera</taxon>
        <taxon>Apocrita</taxon>
        <taxon>Aculeata</taxon>
        <taxon>Apoidea</taxon>
        <taxon>Anthophila</taxon>
        <taxon>Apidae</taxon>
        <taxon>Heterotrigona</taxon>
    </lineage>
</organism>
<sequence>MVIHRFQTVLKRVGERGISTNLRKVRNRQTPDLSSSVRKGDRDVKPMRRLTMLSCSMQGNRRRAASTCSKLYVGSGHVGELSKLANEARERGETCTYIILSTQHTFHHPVLVGLRTCELCQAFRRGKVFVCLVRSLYG</sequence>
<proteinExistence type="predicted"/>
<gene>
    <name evidence="1" type="ORF">MHI_LOCUS784684</name>
</gene>
<dbReference type="EMBL" id="CAJDYZ010010622">
    <property type="protein sequence ID" value="CAD1478232.1"/>
    <property type="molecule type" value="Genomic_DNA"/>
</dbReference>
<accession>A0A6V7HCP6</accession>
<dbReference type="AlphaFoldDB" id="A0A6V7HCP6"/>
<reference evidence="1" key="1">
    <citation type="submission" date="2020-07" db="EMBL/GenBank/DDBJ databases">
        <authorList>
            <person name="Nazaruddin N."/>
        </authorList>
    </citation>
    <scope>NUCLEOTIDE SEQUENCE</scope>
</reference>
<protein>
    <submittedName>
        <fullName evidence="1">Uncharacterized protein</fullName>
    </submittedName>
</protein>
<feature type="non-terminal residue" evidence="1">
    <location>
        <position position="138"/>
    </location>
</feature>
<comment type="caution">
    <text evidence="1">The sequence shown here is derived from an EMBL/GenBank/DDBJ whole genome shotgun (WGS) entry which is preliminary data.</text>
</comment>
<keyword evidence="2" id="KW-1185">Reference proteome</keyword>